<dbReference type="InterPro" id="IPR003385">
    <property type="entry name" value="Glyco_hydro_77"/>
</dbReference>
<reference evidence="11 12" key="1">
    <citation type="submission" date="2019-05" db="EMBL/GenBank/DDBJ databases">
        <title>Verrucobacter flavum gen. nov., sp. nov. a new member of the family Verrucomicrobiaceae.</title>
        <authorList>
            <person name="Szuroczki S."/>
            <person name="Abbaszade G."/>
            <person name="Szabo A."/>
            <person name="Felfoldi T."/>
            <person name="Schumann P."/>
            <person name="Boka K."/>
            <person name="Keki Z."/>
            <person name="Toumi M."/>
            <person name="Toth E."/>
        </authorList>
    </citation>
    <scope>NUCLEOTIDE SEQUENCE [LARGE SCALE GENOMIC DNA]</scope>
    <source>
        <strain evidence="11 12">MG-N-17</strain>
    </source>
</reference>
<comment type="similarity">
    <text evidence="2 10">Belongs to the disproportionating enzyme family.</text>
</comment>
<name>A0A5R8K7Y0_9BACT</name>
<dbReference type="OrthoDB" id="9811841at2"/>
<evidence type="ECO:0000256" key="4">
    <source>
        <dbReference type="ARBA" id="ARBA00020295"/>
    </source>
</evidence>
<dbReference type="PANTHER" id="PTHR32438">
    <property type="entry name" value="4-ALPHA-GLUCANOTRANSFERASE DPE1, CHLOROPLASTIC/AMYLOPLASTIC"/>
    <property type="match status" value="1"/>
</dbReference>
<dbReference type="SUPFAM" id="SSF51445">
    <property type="entry name" value="(Trans)glycosidases"/>
    <property type="match status" value="1"/>
</dbReference>
<dbReference type="Gene3D" id="3.20.20.80">
    <property type="entry name" value="Glycosidases"/>
    <property type="match status" value="1"/>
</dbReference>
<accession>A0A5R8K7Y0</accession>
<evidence type="ECO:0000256" key="1">
    <source>
        <dbReference type="ARBA" id="ARBA00000439"/>
    </source>
</evidence>
<protein>
    <recommendedName>
        <fullName evidence="4 10">4-alpha-glucanotransferase</fullName>
        <ecNumber evidence="3 10">2.4.1.25</ecNumber>
    </recommendedName>
    <alternativeName>
        <fullName evidence="8 10">Amylomaltase</fullName>
    </alternativeName>
    <alternativeName>
        <fullName evidence="9 10">Disproportionating enzyme</fullName>
    </alternativeName>
</protein>
<evidence type="ECO:0000256" key="7">
    <source>
        <dbReference type="ARBA" id="ARBA00023277"/>
    </source>
</evidence>
<sequence>MFQLERSSGILLHPTSLPGRFGIGEIGQGSVLWLEAMERMGQKLWQILPLGPTGYGNSPYQSLSSFAGNPLLISFDALVMDGVVTPGDLQLLPGFPDERVDFGPVIEVRSAFLKQAARKFLEQCDASPLLRTAFDAFCEREQAWLDDFALFTALKTAYEGRPWTEWPRDLALREPGALAQAIVNYEAEVDECKALQFLFHRQWNKLRVKARELGIQVVGDIPIFAAHDSADVWANRDLFHLDENGNPIVVAGVPPDYFSATGQRWGNPLYDWDRHKETDFAWWKARMRKTLSLVDVVRIDHFRGFAAYWEIPGDEDTAINGKWVEAPGDDLFNALFEELGSVPVIAEDLGVITPDVEALRDRHGFPGMRVMQFAFGADSLAPEYVPVNYPEHCVAYTGTHDNDTTLGLFNSGPDEHTTRTQEMVDAERRTILNYTQTDGSELNWDYIKDVWGSKAGFVICPLQDVLGLGSESRMNIPGKSGDFWSWRFEWQQLTAGIEQRLRNVTEEVGR</sequence>
<keyword evidence="12" id="KW-1185">Reference proteome</keyword>
<evidence type="ECO:0000256" key="3">
    <source>
        <dbReference type="ARBA" id="ARBA00012560"/>
    </source>
</evidence>
<evidence type="ECO:0000256" key="5">
    <source>
        <dbReference type="ARBA" id="ARBA00022676"/>
    </source>
</evidence>
<evidence type="ECO:0000313" key="11">
    <source>
        <dbReference type="EMBL" id="TLD68457.1"/>
    </source>
</evidence>
<gene>
    <name evidence="11" type="primary">malQ</name>
    <name evidence="11" type="ORF">FEM03_22385</name>
</gene>
<dbReference type="Pfam" id="PF02446">
    <property type="entry name" value="Glyco_hydro_77"/>
    <property type="match status" value="1"/>
</dbReference>
<dbReference type="InterPro" id="IPR017853">
    <property type="entry name" value="GH"/>
</dbReference>
<dbReference type="EMBL" id="VAUV01000024">
    <property type="protein sequence ID" value="TLD68457.1"/>
    <property type="molecule type" value="Genomic_DNA"/>
</dbReference>
<evidence type="ECO:0000313" key="12">
    <source>
        <dbReference type="Proteomes" id="UP000306196"/>
    </source>
</evidence>
<evidence type="ECO:0000256" key="9">
    <source>
        <dbReference type="ARBA" id="ARBA00031501"/>
    </source>
</evidence>
<dbReference type="EC" id="2.4.1.25" evidence="3 10"/>
<keyword evidence="5 10" id="KW-0328">Glycosyltransferase</keyword>
<dbReference type="GO" id="GO:0005975">
    <property type="term" value="P:carbohydrate metabolic process"/>
    <property type="evidence" value="ECO:0007669"/>
    <property type="project" value="InterPro"/>
</dbReference>
<dbReference type="PANTHER" id="PTHR32438:SF5">
    <property type="entry name" value="4-ALPHA-GLUCANOTRANSFERASE DPE1, CHLOROPLASTIC_AMYLOPLASTIC"/>
    <property type="match status" value="1"/>
</dbReference>
<dbReference type="RefSeq" id="WP_138088549.1">
    <property type="nucleotide sequence ID" value="NZ_VAUV01000024.1"/>
</dbReference>
<comment type="catalytic activity">
    <reaction evidence="1 10">
        <text>Transfers a segment of a (1-&gt;4)-alpha-D-glucan to a new position in an acceptor, which may be glucose or a (1-&gt;4)-alpha-D-glucan.</text>
        <dbReference type="EC" id="2.4.1.25"/>
    </reaction>
</comment>
<dbReference type="NCBIfam" id="TIGR00217">
    <property type="entry name" value="malQ"/>
    <property type="match status" value="1"/>
</dbReference>
<evidence type="ECO:0000256" key="6">
    <source>
        <dbReference type="ARBA" id="ARBA00022679"/>
    </source>
</evidence>
<dbReference type="AlphaFoldDB" id="A0A5R8K7Y0"/>
<proteinExistence type="inferred from homology"/>
<dbReference type="GO" id="GO:0004134">
    <property type="term" value="F:4-alpha-glucanotransferase activity"/>
    <property type="evidence" value="ECO:0007669"/>
    <property type="project" value="UniProtKB-EC"/>
</dbReference>
<keyword evidence="6 10" id="KW-0808">Transferase</keyword>
<evidence type="ECO:0000256" key="8">
    <source>
        <dbReference type="ARBA" id="ARBA00031423"/>
    </source>
</evidence>
<dbReference type="Proteomes" id="UP000306196">
    <property type="component" value="Unassembled WGS sequence"/>
</dbReference>
<evidence type="ECO:0000256" key="2">
    <source>
        <dbReference type="ARBA" id="ARBA00005684"/>
    </source>
</evidence>
<organism evidence="11 12">
    <name type="scientific">Phragmitibacter flavus</name>
    <dbReference type="NCBI Taxonomy" id="2576071"/>
    <lineage>
        <taxon>Bacteria</taxon>
        <taxon>Pseudomonadati</taxon>
        <taxon>Verrucomicrobiota</taxon>
        <taxon>Verrucomicrobiia</taxon>
        <taxon>Verrucomicrobiales</taxon>
        <taxon>Verrucomicrobiaceae</taxon>
        <taxon>Phragmitibacter</taxon>
    </lineage>
</organism>
<dbReference type="NCBIfam" id="NF011080">
    <property type="entry name" value="PRK14508.1-3"/>
    <property type="match status" value="1"/>
</dbReference>
<evidence type="ECO:0000256" key="10">
    <source>
        <dbReference type="RuleBase" id="RU361207"/>
    </source>
</evidence>
<keyword evidence="7 10" id="KW-0119">Carbohydrate metabolism</keyword>
<comment type="caution">
    <text evidence="11">The sequence shown here is derived from an EMBL/GenBank/DDBJ whole genome shotgun (WGS) entry which is preliminary data.</text>
</comment>